<gene>
    <name evidence="2" type="ORF">GCM10017161_41810</name>
</gene>
<evidence type="ECO:0008006" key="4">
    <source>
        <dbReference type="Google" id="ProtNLM"/>
    </source>
</evidence>
<dbReference type="RefSeq" id="WP_189774823.1">
    <property type="nucleotide sequence ID" value="NZ_BNCK01000016.1"/>
</dbReference>
<sequence>MDLEEIKQGLSTEKLETYRQVLSCKSDGELIGVYMAMQSIMSHFFTVVQLLEVTLRNSIHKAASERFDDDEWFRSIPTSEQSKIQVEFAEEQCLDEVGVKYSTDDLVSRLPFGFWVHMLSRSYNNPRDKECNLWQFKFNDCFPNAKEHKVSLNTIFQKLGILNRFRNRLFHHEPAWKGRKTKNRVESIQYLLKIYQEHLDVIYFLSASKRDLIAILGFEEKFIVECNVASLEKFESLLTPEEGSDPKQNNEQKEEVENS</sequence>
<reference evidence="2" key="2">
    <citation type="submission" date="2020-09" db="EMBL/GenBank/DDBJ databases">
        <authorList>
            <person name="Sun Q."/>
            <person name="Kim S."/>
        </authorList>
    </citation>
    <scope>NUCLEOTIDE SEQUENCE</scope>
    <source>
        <strain evidence="2">KCTC 42731</strain>
    </source>
</reference>
<evidence type="ECO:0000256" key="1">
    <source>
        <dbReference type="SAM" id="MobiDB-lite"/>
    </source>
</evidence>
<organism evidence="2 3">
    <name type="scientific">Thalassotalea marina</name>
    <dbReference type="NCBI Taxonomy" id="1673741"/>
    <lineage>
        <taxon>Bacteria</taxon>
        <taxon>Pseudomonadati</taxon>
        <taxon>Pseudomonadota</taxon>
        <taxon>Gammaproteobacteria</taxon>
        <taxon>Alteromonadales</taxon>
        <taxon>Colwelliaceae</taxon>
        <taxon>Thalassotalea</taxon>
    </lineage>
</organism>
<keyword evidence="3" id="KW-1185">Reference proteome</keyword>
<proteinExistence type="predicted"/>
<dbReference type="EMBL" id="BNCK01000016">
    <property type="protein sequence ID" value="GHG07746.1"/>
    <property type="molecule type" value="Genomic_DNA"/>
</dbReference>
<accession>A0A919BRJ7</accession>
<protein>
    <recommendedName>
        <fullName evidence="4">Abi-like protein</fullName>
    </recommendedName>
</protein>
<reference evidence="2" key="1">
    <citation type="journal article" date="2014" name="Int. J. Syst. Evol. Microbiol.">
        <title>Complete genome sequence of Corynebacterium casei LMG S-19264T (=DSM 44701T), isolated from a smear-ripened cheese.</title>
        <authorList>
            <consortium name="US DOE Joint Genome Institute (JGI-PGF)"/>
            <person name="Walter F."/>
            <person name="Albersmeier A."/>
            <person name="Kalinowski J."/>
            <person name="Ruckert C."/>
        </authorList>
    </citation>
    <scope>NUCLEOTIDE SEQUENCE</scope>
    <source>
        <strain evidence="2">KCTC 42731</strain>
    </source>
</reference>
<dbReference type="Proteomes" id="UP000623842">
    <property type="component" value="Unassembled WGS sequence"/>
</dbReference>
<dbReference type="AlphaFoldDB" id="A0A919BRJ7"/>
<feature type="region of interest" description="Disordered" evidence="1">
    <location>
        <begin position="239"/>
        <end position="259"/>
    </location>
</feature>
<comment type="caution">
    <text evidence="2">The sequence shown here is derived from an EMBL/GenBank/DDBJ whole genome shotgun (WGS) entry which is preliminary data.</text>
</comment>
<evidence type="ECO:0000313" key="3">
    <source>
        <dbReference type="Proteomes" id="UP000623842"/>
    </source>
</evidence>
<evidence type="ECO:0000313" key="2">
    <source>
        <dbReference type="EMBL" id="GHG07746.1"/>
    </source>
</evidence>
<feature type="compositionally biased region" description="Basic and acidic residues" evidence="1">
    <location>
        <begin position="244"/>
        <end position="259"/>
    </location>
</feature>
<name>A0A919BRJ7_9GAMM</name>